<evidence type="ECO:0000256" key="1">
    <source>
        <dbReference type="SAM" id="MobiDB-lite"/>
    </source>
</evidence>
<sequence length="145" mass="15606">MSFHDEQRASVRPAGLGGAPGGELEQLRDRVAELEAQLRSVYADRMHLLAALAADPGLNPRLKTDPTGLPGYKTVLYLTDPDADPGEGQMSFPIADADLTLIEHVPWATEGDPHAAWDGTGKNFVLARLRNLAQHRADAARAMGD</sequence>
<proteinExistence type="predicted"/>
<dbReference type="KEGG" id="acab:QRX50_20815"/>
<keyword evidence="3" id="KW-1185">Reference proteome</keyword>
<feature type="region of interest" description="Disordered" evidence="1">
    <location>
        <begin position="1"/>
        <end position="23"/>
    </location>
</feature>
<protein>
    <submittedName>
        <fullName evidence="2">Uncharacterized protein</fullName>
    </submittedName>
</protein>
<gene>
    <name evidence="2" type="ORF">QRX50_20815</name>
</gene>
<dbReference type="RefSeq" id="WP_285973586.1">
    <property type="nucleotide sequence ID" value="NZ_CP127294.1"/>
</dbReference>
<organism evidence="2 3">
    <name type="scientific">Amycolatopsis carbonis</name>
    <dbReference type="NCBI Taxonomy" id="715471"/>
    <lineage>
        <taxon>Bacteria</taxon>
        <taxon>Bacillati</taxon>
        <taxon>Actinomycetota</taxon>
        <taxon>Actinomycetes</taxon>
        <taxon>Pseudonocardiales</taxon>
        <taxon>Pseudonocardiaceae</taxon>
        <taxon>Amycolatopsis</taxon>
    </lineage>
</organism>
<dbReference type="AlphaFoldDB" id="A0A9Y2IPH4"/>
<dbReference type="EMBL" id="CP127294">
    <property type="protein sequence ID" value="WIX83026.1"/>
    <property type="molecule type" value="Genomic_DNA"/>
</dbReference>
<evidence type="ECO:0000313" key="2">
    <source>
        <dbReference type="EMBL" id="WIX83026.1"/>
    </source>
</evidence>
<accession>A0A9Y2IPH4</accession>
<reference evidence="2 3" key="1">
    <citation type="submission" date="2023-06" db="EMBL/GenBank/DDBJ databases">
        <authorList>
            <person name="Oyuntsetseg B."/>
            <person name="Kim S.B."/>
        </authorList>
    </citation>
    <scope>NUCLEOTIDE SEQUENCE [LARGE SCALE GENOMIC DNA]</scope>
    <source>
        <strain evidence="2 3">2-15</strain>
    </source>
</reference>
<evidence type="ECO:0000313" key="3">
    <source>
        <dbReference type="Proteomes" id="UP001236014"/>
    </source>
</evidence>
<dbReference type="Proteomes" id="UP001236014">
    <property type="component" value="Chromosome"/>
</dbReference>
<name>A0A9Y2IPH4_9PSEU</name>